<evidence type="ECO:0000256" key="1">
    <source>
        <dbReference type="ARBA" id="ARBA00001946"/>
    </source>
</evidence>
<dbReference type="PANTHER" id="PTHR11236:SF9">
    <property type="entry name" value="ANTHRANILATE SYNTHASE COMPONENT 1"/>
    <property type="match status" value="1"/>
</dbReference>
<dbReference type="AlphaFoldDB" id="L9X7D6"/>
<dbReference type="InterPro" id="IPR015890">
    <property type="entry name" value="Chorismate_C"/>
</dbReference>
<evidence type="ECO:0000256" key="12">
    <source>
        <dbReference type="SAM" id="MobiDB-lite"/>
    </source>
</evidence>
<evidence type="ECO:0000256" key="8">
    <source>
        <dbReference type="ARBA" id="ARBA00023141"/>
    </source>
</evidence>
<dbReference type="InterPro" id="IPR010116">
    <property type="entry name" value="Anthranilate_synth_I_arc_typ"/>
</dbReference>
<evidence type="ECO:0000256" key="3">
    <source>
        <dbReference type="ARBA" id="ARBA00009562"/>
    </source>
</evidence>
<dbReference type="UniPathway" id="UPA00035">
    <property type="reaction ID" value="UER00040"/>
</dbReference>
<feature type="compositionally biased region" description="Basic and acidic residues" evidence="12">
    <location>
        <begin position="574"/>
        <end position="587"/>
    </location>
</feature>
<organism evidence="15 16">
    <name type="scientific">Natronolimnohabitans innermongolicus JCM 12255</name>
    <dbReference type="NCBI Taxonomy" id="1227499"/>
    <lineage>
        <taxon>Archaea</taxon>
        <taxon>Methanobacteriati</taxon>
        <taxon>Methanobacteriota</taxon>
        <taxon>Stenosarchaea group</taxon>
        <taxon>Halobacteria</taxon>
        <taxon>Halobacteriales</taxon>
        <taxon>Natrialbaceae</taxon>
        <taxon>Natronolimnohabitans</taxon>
    </lineage>
</organism>
<keyword evidence="5 11" id="KW-0479">Metal-binding</keyword>
<keyword evidence="9 11" id="KW-0456">Lyase</keyword>
<dbReference type="GO" id="GO:0046872">
    <property type="term" value="F:metal ion binding"/>
    <property type="evidence" value="ECO:0007669"/>
    <property type="project" value="UniProtKB-KW"/>
</dbReference>
<dbReference type="Proteomes" id="UP000011602">
    <property type="component" value="Unassembled WGS sequence"/>
</dbReference>
<gene>
    <name evidence="11" type="primary">trpE</name>
    <name evidence="15" type="ORF">C493_09146</name>
</gene>
<evidence type="ECO:0000256" key="9">
    <source>
        <dbReference type="ARBA" id="ARBA00023239"/>
    </source>
</evidence>
<dbReference type="GO" id="GO:0000162">
    <property type="term" value="P:L-tryptophan biosynthetic process"/>
    <property type="evidence" value="ECO:0007669"/>
    <property type="project" value="UniProtKB-UniPathway"/>
</dbReference>
<evidence type="ECO:0000313" key="15">
    <source>
        <dbReference type="EMBL" id="ELY57635.1"/>
    </source>
</evidence>
<evidence type="ECO:0000313" key="16">
    <source>
        <dbReference type="Proteomes" id="UP000011602"/>
    </source>
</evidence>
<proteinExistence type="inferred from homology"/>
<dbReference type="PRINTS" id="PR00095">
    <property type="entry name" value="ANTSNTHASEI"/>
</dbReference>
<dbReference type="RefSeq" id="WP_007259122.1">
    <property type="nucleotide sequence ID" value="NZ_AOHZ01000041.1"/>
</dbReference>
<name>L9X7D6_9EURY</name>
<comment type="subunit">
    <text evidence="11">Heterotetramer consisting of two non-identical subunits: a beta subunit (TrpG) and a large alpha subunit (TrpE).</text>
</comment>
<dbReference type="Pfam" id="PF00425">
    <property type="entry name" value="Chorismate_bind"/>
    <property type="match status" value="1"/>
</dbReference>
<dbReference type="InterPro" id="IPR006805">
    <property type="entry name" value="Anth_synth_I_N"/>
</dbReference>
<dbReference type="STRING" id="1227499.C493_09146"/>
<feature type="region of interest" description="Disordered" evidence="12">
    <location>
        <begin position="1"/>
        <end position="21"/>
    </location>
</feature>
<keyword evidence="8 11" id="KW-0057">Aromatic amino acid biosynthesis</keyword>
<evidence type="ECO:0000256" key="7">
    <source>
        <dbReference type="ARBA" id="ARBA00022842"/>
    </source>
</evidence>
<dbReference type="eggNOG" id="arCOG02014">
    <property type="taxonomic scope" value="Archaea"/>
</dbReference>
<keyword evidence="4 11" id="KW-0028">Amino-acid biosynthesis</keyword>
<dbReference type="PANTHER" id="PTHR11236">
    <property type="entry name" value="AMINOBENZOATE/ANTHRANILATE SYNTHASE"/>
    <property type="match status" value="1"/>
</dbReference>
<dbReference type="Pfam" id="PF04715">
    <property type="entry name" value="Anth_synt_I_N"/>
    <property type="match status" value="1"/>
</dbReference>
<evidence type="ECO:0000259" key="14">
    <source>
        <dbReference type="Pfam" id="PF04715"/>
    </source>
</evidence>
<comment type="cofactor">
    <cofactor evidence="1 11">
        <name>Mg(2+)</name>
        <dbReference type="ChEBI" id="CHEBI:18420"/>
    </cofactor>
</comment>
<evidence type="ECO:0000256" key="11">
    <source>
        <dbReference type="RuleBase" id="RU364045"/>
    </source>
</evidence>
<keyword evidence="6 11" id="KW-0822">Tryptophan biosynthesis</keyword>
<feature type="region of interest" description="Disordered" evidence="12">
    <location>
        <begin position="563"/>
        <end position="587"/>
    </location>
</feature>
<evidence type="ECO:0000256" key="5">
    <source>
        <dbReference type="ARBA" id="ARBA00022723"/>
    </source>
</evidence>
<dbReference type="SUPFAM" id="SSF56322">
    <property type="entry name" value="ADC synthase"/>
    <property type="match status" value="1"/>
</dbReference>
<dbReference type="Gene3D" id="3.60.120.10">
    <property type="entry name" value="Anthranilate synthase"/>
    <property type="match status" value="1"/>
</dbReference>
<comment type="function">
    <text evidence="11">Part of a heterotetrameric complex that catalyzes the two-step biosynthesis of anthranilate, an intermediate in the biosynthesis of L-tryptophan. In the first step, the glutamine-binding beta subunit (TrpG) of anthranilate synthase (AS) provides the glutamine amidotransferase activity which generates ammonia as a substrate that, along with chorismate, is used in the second step, catalyzed by the large alpha subunit of AS (TrpE) to produce anthranilate. In the absence of TrpG, TrpE can synthesize anthranilate directly from chorismate and high concentrations of ammonia.</text>
</comment>
<sequence length="587" mass="63177">MTNADSAADEERRGDRAADSAFDIDRETFREYAETAGDDPVVVRAVATLDVETTPLSAYAALTGRSASSDCERSPYAFLLESAEKTASSDPDGAFRPSSAQADRHARYSYVGYDPDAVVTVEPDGTTVDALDPDAPLELIETTDADEDDTVDALRAAMPDVHFANAPDHDRQHLTGGLVGFLAYDAVYDLWLEEVGLERPDSRFPDAQFVLTTKTLAFDERDGTISFDCTPIIEADDDPDAVYDALLEEAAAVAETLREAEAPETGGFVRETEVAGPKDEYEESVRRAKEHVLDGDIYQGVVSRTRELYGDVDPLGFYEAMREVNPSPYMYLLEHDDLTVVGASPETLVSVRGREVMSNPIAGTCDRGTSPVEDRRLAGEMLADEKERAEHTMLVDLARNDVRRVSEAGSVRVDEFMNVLKYSHVQHIESTVTGELAGDADAFDATRASFPAGTLSGAPKVRAMEIIDDLELEPRGLYGGGVGYYSWCGDADFAIVIRTATVEGGVAPPETAERTDGSRPGGELDRITVRAGAGLVADSDPTAEYEETEQKMGGVLAALEAIELPGGSGDNGDDAAHESESAPEVGR</sequence>
<dbReference type="InterPro" id="IPR005801">
    <property type="entry name" value="ADC_synthase"/>
</dbReference>
<evidence type="ECO:0000256" key="4">
    <source>
        <dbReference type="ARBA" id="ARBA00022605"/>
    </source>
</evidence>
<dbReference type="PATRIC" id="fig|1227499.3.peg.1852"/>
<protein>
    <recommendedName>
        <fullName evidence="11">Anthranilate synthase component 1</fullName>
        <ecNumber evidence="11">4.1.3.27</ecNumber>
    </recommendedName>
</protein>
<feature type="domain" description="Chorismate-utilising enzyme C-terminal" evidence="13">
    <location>
        <begin position="278"/>
        <end position="551"/>
    </location>
</feature>
<dbReference type="EMBL" id="AOHZ01000041">
    <property type="protein sequence ID" value="ELY57635.1"/>
    <property type="molecule type" value="Genomic_DNA"/>
</dbReference>
<evidence type="ECO:0000259" key="13">
    <source>
        <dbReference type="Pfam" id="PF00425"/>
    </source>
</evidence>
<dbReference type="NCBIfam" id="TIGR01820">
    <property type="entry name" value="TrpE-arch"/>
    <property type="match status" value="1"/>
</dbReference>
<feature type="domain" description="Anthranilate synthase component I N-terminal" evidence="14">
    <location>
        <begin position="98"/>
        <end position="222"/>
    </location>
</feature>
<comment type="caution">
    <text evidence="15">The sequence shown here is derived from an EMBL/GenBank/DDBJ whole genome shotgun (WGS) entry which is preliminary data.</text>
</comment>
<evidence type="ECO:0000256" key="10">
    <source>
        <dbReference type="ARBA" id="ARBA00047683"/>
    </source>
</evidence>
<comment type="pathway">
    <text evidence="2 11">Amino-acid biosynthesis; L-tryptophan biosynthesis; L-tryptophan from chorismate: step 1/5.</text>
</comment>
<dbReference type="EC" id="4.1.3.27" evidence="11"/>
<comment type="similarity">
    <text evidence="3 11">Belongs to the anthranilate synthase component I family.</text>
</comment>
<accession>L9X7D6</accession>
<keyword evidence="7 11" id="KW-0460">Magnesium</keyword>
<comment type="catalytic activity">
    <reaction evidence="10 11">
        <text>chorismate + L-glutamine = anthranilate + pyruvate + L-glutamate + H(+)</text>
        <dbReference type="Rhea" id="RHEA:21732"/>
        <dbReference type="ChEBI" id="CHEBI:15361"/>
        <dbReference type="ChEBI" id="CHEBI:15378"/>
        <dbReference type="ChEBI" id="CHEBI:16567"/>
        <dbReference type="ChEBI" id="CHEBI:29748"/>
        <dbReference type="ChEBI" id="CHEBI:29985"/>
        <dbReference type="ChEBI" id="CHEBI:58359"/>
        <dbReference type="EC" id="4.1.3.27"/>
    </reaction>
</comment>
<dbReference type="GO" id="GO:0004049">
    <property type="term" value="F:anthranilate synthase activity"/>
    <property type="evidence" value="ECO:0007669"/>
    <property type="project" value="UniProtKB-EC"/>
</dbReference>
<feature type="compositionally biased region" description="Basic and acidic residues" evidence="12">
    <location>
        <begin position="9"/>
        <end position="21"/>
    </location>
</feature>
<keyword evidence="16" id="KW-1185">Reference proteome</keyword>
<dbReference type="InterPro" id="IPR019999">
    <property type="entry name" value="Anth_synth_I-like"/>
</dbReference>
<reference evidence="15 16" key="1">
    <citation type="journal article" date="2014" name="PLoS Genet.">
        <title>Phylogenetically driven sequencing of extremely halophilic archaea reveals strategies for static and dynamic osmo-response.</title>
        <authorList>
            <person name="Becker E.A."/>
            <person name="Seitzer P.M."/>
            <person name="Tritt A."/>
            <person name="Larsen D."/>
            <person name="Krusor M."/>
            <person name="Yao A.I."/>
            <person name="Wu D."/>
            <person name="Madern D."/>
            <person name="Eisen J.A."/>
            <person name="Darling A.E."/>
            <person name="Facciotti M.T."/>
        </authorList>
    </citation>
    <scope>NUCLEOTIDE SEQUENCE [LARGE SCALE GENOMIC DNA]</scope>
    <source>
        <strain evidence="15 16">JCM 12255</strain>
    </source>
</reference>
<evidence type="ECO:0000256" key="6">
    <source>
        <dbReference type="ARBA" id="ARBA00022822"/>
    </source>
</evidence>
<evidence type="ECO:0000256" key="2">
    <source>
        <dbReference type="ARBA" id="ARBA00004873"/>
    </source>
</evidence>